<evidence type="ECO:0000256" key="3">
    <source>
        <dbReference type="ARBA" id="ARBA00022729"/>
    </source>
</evidence>
<evidence type="ECO:0000256" key="4">
    <source>
        <dbReference type="ARBA" id="ARBA00022801"/>
    </source>
</evidence>
<dbReference type="EMBL" id="UYRR01022466">
    <property type="protein sequence ID" value="VDK31440.1"/>
    <property type="molecule type" value="Genomic_DNA"/>
</dbReference>
<dbReference type="GO" id="GO:0008239">
    <property type="term" value="F:dipeptidyl-peptidase activity"/>
    <property type="evidence" value="ECO:0007669"/>
    <property type="project" value="TreeGrafter"/>
</dbReference>
<name>A0A0M3JLT1_ANISI</name>
<dbReference type="AlphaFoldDB" id="A0A0M3JLT1"/>
<proteinExistence type="inferred from homology"/>
<protein>
    <submittedName>
        <fullName evidence="8">DNA helicase</fullName>
    </submittedName>
</protein>
<dbReference type="WBParaSite" id="ASIM_0000861201-mRNA-1">
    <property type="protein sequence ID" value="ASIM_0000861201-mRNA-1"/>
    <property type="gene ID" value="ASIM_0000861201"/>
</dbReference>
<keyword evidence="7" id="KW-1185">Reference proteome</keyword>
<evidence type="ECO:0000256" key="1">
    <source>
        <dbReference type="ARBA" id="ARBA00011079"/>
    </source>
</evidence>
<sequence length="49" mass="5497">MLSAWFRQFYPELTVGALASSAPIGAKVDFYGQLFQLVSLARNHHSKQD</sequence>
<keyword evidence="2" id="KW-0645">Protease</keyword>
<dbReference type="Gene3D" id="1.20.120.980">
    <property type="entry name" value="Serine carboxypeptidase S28, SKS domain"/>
    <property type="match status" value="1"/>
</dbReference>
<organism evidence="8">
    <name type="scientific">Anisakis simplex</name>
    <name type="common">Herring worm</name>
    <dbReference type="NCBI Taxonomy" id="6269"/>
    <lineage>
        <taxon>Eukaryota</taxon>
        <taxon>Metazoa</taxon>
        <taxon>Ecdysozoa</taxon>
        <taxon>Nematoda</taxon>
        <taxon>Chromadorea</taxon>
        <taxon>Rhabditida</taxon>
        <taxon>Spirurina</taxon>
        <taxon>Ascaridomorpha</taxon>
        <taxon>Ascaridoidea</taxon>
        <taxon>Anisakidae</taxon>
        <taxon>Anisakis</taxon>
        <taxon>Anisakis simplex complex</taxon>
    </lineage>
</organism>
<comment type="similarity">
    <text evidence="1">Belongs to the peptidase S28 family.</text>
</comment>
<evidence type="ECO:0000313" key="6">
    <source>
        <dbReference type="EMBL" id="VDK31440.1"/>
    </source>
</evidence>
<reference evidence="6 7" key="2">
    <citation type="submission" date="2018-11" db="EMBL/GenBank/DDBJ databases">
        <authorList>
            <consortium name="Pathogen Informatics"/>
        </authorList>
    </citation>
    <scope>NUCLEOTIDE SEQUENCE [LARGE SCALE GENOMIC DNA]</scope>
</reference>
<dbReference type="PANTHER" id="PTHR11010">
    <property type="entry name" value="PROTEASE S28 PRO-X CARBOXYPEPTIDASE-RELATED"/>
    <property type="match status" value="1"/>
</dbReference>
<evidence type="ECO:0000313" key="8">
    <source>
        <dbReference type="WBParaSite" id="ASIM_0000861201-mRNA-1"/>
    </source>
</evidence>
<dbReference type="InterPro" id="IPR042269">
    <property type="entry name" value="Ser_carbopepase_S28_SKS"/>
</dbReference>
<dbReference type="PANTHER" id="PTHR11010:SF117">
    <property type="entry name" value="SERINE PROTEASE 16"/>
    <property type="match status" value="1"/>
</dbReference>
<keyword evidence="4" id="KW-0378">Hydrolase</keyword>
<dbReference type="GO" id="GO:0070008">
    <property type="term" value="F:serine-type exopeptidase activity"/>
    <property type="evidence" value="ECO:0007669"/>
    <property type="project" value="InterPro"/>
</dbReference>
<evidence type="ECO:0000256" key="2">
    <source>
        <dbReference type="ARBA" id="ARBA00022670"/>
    </source>
</evidence>
<dbReference type="Pfam" id="PF05577">
    <property type="entry name" value="Peptidase_S28"/>
    <property type="match status" value="1"/>
</dbReference>
<evidence type="ECO:0000313" key="7">
    <source>
        <dbReference type="Proteomes" id="UP000267096"/>
    </source>
</evidence>
<dbReference type="OrthoDB" id="1735038at2759"/>
<accession>A0A0M3JLT1</accession>
<dbReference type="Proteomes" id="UP000267096">
    <property type="component" value="Unassembled WGS sequence"/>
</dbReference>
<dbReference type="InterPro" id="IPR008758">
    <property type="entry name" value="Peptidase_S28"/>
</dbReference>
<dbReference type="InterPro" id="IPR029058">
    <property type="entry name" value="AB_hydrolase_fold"/>
</dbReference>
<keyword evidence="3" id="KW-0732">Signal</keyword>
<dbReference type="GO" id="GO:0006508">
    <property type="term" value="P:proteolysis"/>
    <property type="evidence" value="ECO:0007669"/>
    <property type="project" value="UniProtKB-KW"/>
</dbReference>
<keyword evidence="5" id="KW-0325">Glycoprotein</keyword>
<dbReference type="Gene3D" id="3.40.50.1820">
    <property type="entry name" value="alpha/beta hydrolase"/>
    <property type="match status" value="1"/>
</dbReference>
<reference evidence="8" key="1">
    <citation type="submission" date="2017-02" db="UniProtKB">
        <authorList>
            <consortium name="WormBaseParasite"/>
        </authorList>
    </citation>
    <scope>IDENTIFICATION</scope>
</reference>
<gene>
    <name evidence="6" type="ORF">ASIM_LOCUS8367</name>
</gene>
<evidence type="ECO:0000256" key="5">
    <source>
        <dbReference type="ARBA" id="ARBA00023180"/>
    </source>
</evidence>